<dbReference type="EMBL" id="QGKW02001940">
    <property type="protein sequence ID" value="KAF2557806.1"/>
    <property type="molecule type" value="Genomic_DNA"/>
</dbReference>
<proteinExistence type="predicted"/>
<protein>
    <submittedName>
        <fullName evidence="1">Uncharacterized protein</fullName>
    </submittedName>
</protein>
<reference evidence="1" key="1">
    <citation type="submission" date="2019-12" db="EMBL/GenBank/DDBJ databases">
        <title>Genome sequencing and annotation of Brassica cretica.</title>
        <authorList>
            <person name="Studholme D.J."/>
            <person name="Sarris P.F."/>
        </authorList>
    </citation>
    <scope>NUCLEOTIDE SEQUENCE</scope>
    <source>
        <strain evidence="1">PFS-001/15</strain>
        <tissue evidence="1">Leaf</tissue>
    </source>
</reference>
<evidence type="ECO:0000313" key="2">
    <source>
        <dbReference type="Proteomes" id="UP000712281"/>
    </source>
</evidence>
<gene>
    <name evidence="1" type="ORF">F2Q68_00017350</name>
</gene>
<evidence type="ECO:0000313" key="1">
    <source>
        <dbReference type="EMBL" id="KAF2557806.1"/>
    </source>
</evidence>
<dbReference type="AlphaFoldDB" id="A0A3N6Q8Z3"/>
<dbReference type="Proteomes" id="UP000712281">
    <property type="component" value="Unassembled WGS sequence"/>
</dbReference>
<accession>A0A3N6Q8Z3</accession>
<comment type="caution">
    <text evidence="1">The sequence shown here is derived from an EMBL/GenBank/DDBJ whole genome shotgun (WGS) entry which is preliminary data.</text>
</comment>
<organism evidence="1 2">
    <name type="scientific">Brassica cretica</name>
    <name type="common">Mustard</name>
    <dbReference type="NCBI Taxonomy" id="69181"/>
    <lineage>
        <taxon>Eukaryota</taxon>
        <taxon>Viridiplantae</taxon>
        <taxon>Streptophyta</taxon>
        <taxon>Embryophyta</taxon>
        <taxon>Tracheophyta</taxon>
        <taxon>Spermatophyta</taxon>
        <taxon>Magnoliopsida</taxon>
        <taxon>eudicotyledons</taxon>
        <taxon>Gunneridae</taxon>
        <taxon>Pentapetalae</taxon>
        <taxon>rosids</taxon>
        <taxon>malvids</taxon>
        <taxon>Brassicales</taxon>
        <taxon>Brassicaceae</taxon>
        <taxon>Brassiceae</taxon>
        <taxon>Brassica</taxon>
    </lineage>
</organism>
<name>A0A3N6Q8Z3_BRACR</name>
<sequence>MRGFQSSIDAEEESRQISKLQRKVMPMASLDIIAFPELYGTCIWKQRDVPQLFMPDLSGSTSASI</sequence>